<keyword evidence="2" id="KW-1185">Reference proteome</keyword>
<sequence>MSGRAARRNNTASDIIKMHLHWSPAGDTLYYKDGEFNMGQFKSMIQSQVDGCERLLEDLMLGLPLLNIDLKRYSDSMTCSKTGYSFIKHIDNDLEEQYLNLAEQARGTLTYNSSGKGTWKAERCIDYLKSKDTLLRQLMTLMHYTGGQPGRGTEIGGIRSRNSSTEMRNIYLLKGCLCYIIGYSKARTSTNKCFYVARFLPAASYRHVVIAITRRHIKAMVGRFNPYTDQSDDTTTSVIFSWQAEHRHKMNITSYALDRTFPDKLQPELLMQYHLASLIWHEWLELVEHLIDYSDEGSVSNPFIIPNIDRKNRTNAHPHAIRNAIEEDDESDVPYDGTPRRLRKRLRAYSSATSDIDEYGDIKRR</sequence>
<organism evidence="1 2">
    <name type="scientific">Trichoglossum hirsutum</name>
    <dbReference type="NCBI Taxonomy" id="265104"/>
    <lineage>
        <taxon>Eukaryota</taxon>
        <taxon>Fungi</taxon>
        <taxon>Dikarya</taxon>
        <taxon>Ascomycota</taxon>
        <taxon>Pezizomycotina</taxon>
        <taxon>Geoglossomycetes</taxon>
        <taxon>Geoglossales</taxon>
        <taxon>Geoglossaceae</taxon>
        <taxon>Trichoglossum</taxon>
    </lineage>
</organism>
<proteinExistence type="predicted"/>
<reference evidence="1" key="1">
    <citation type="submission" date="2021-03" db="EMBL/GenBank/DDBJ databases">
        <title>Comparative genomics and phylogenomic investigation of the class Geoglossomycetes provide insights into ecological specialization and systematics.</title>
        <authorList>
            <person name="Melie T."/>
            <person name="Pirro S."/>
            <person name="Miller A.N."/>
            <person name="Quandt A."/>
        </authorList>
    </citation>
    <scope>NUCLEOTIDE SEQUENCE</scope>
    <source>
        <strain evidence="1">CAQ_001_2017</strain>
    </source>
</reference>
<gene>
    <name evidence="1" type="ORF">GP486_007990</name>
</gene>
<dbReference type="Proteomes" id="UP000750711">
    <property type="component" value="Unassembled WGS sequence"/>
</dbReference>
<name>A0A9P8L6K4_9PEZI</name>
<comment type="caution">
    <text evidence="1">The sequence shown here is derived from an EMBL/GenBank/DDBJ whole genome shotgun (WGS) entry which is preliminary data.</text>
</comment>
<dbReference type="AlphaFoldDB" id="A0A9P8L6K4"/>
<evidence type="ECO:0000313" key="1">
    <source>
        <dbReference type="EMBL" id="KAH0548319.1"/>
    </source>
</evidence>
<evidence type="ECO:0000313" key="2">
    <source>
        <dbReference type="Proteomes" id="UP000750711"/>
    </source>
</evidence>
<accession>A0A9P8L6K4</accession>
<feature type="non-terminal residue" evidence="1">
    <location>
        <position position="365"/>
    </location>
</feature>
<dbReference type="EMBL" id="JAGHQM010002641">
    <property type="protein sequence ID" value="KAH0548319.1"/>
    <property type="molecule type" value="Genomic_DNA"/>
</dbReference>
<protein>
    <submittedName>
        <fullName evidence="1">Uncharacterized protein</fullName>
    </submittedName>
</protein>